<feature type="compositionally biased region" description="Polar residues" evidence="1">
    <location>
        <begin position="23"/>
        <end position="33"/>
    </location>
</feature>
<comment type="caution">
    <text evidence="2">The sequence shown here is derived from an EMBL/GenBank/DDBJ whole genome shotgun (WGS) entry which is preliminary data.</text>
</comment>
<proteinExistence type="predicted"/>
<keyword evidence="3" id="KW-1185">Reference proteome</keyword>
<feature type="compositionally biased region" description="Basic and acidic residues" evidence="1">
    <location>
        <begin position="1"/>
        <end position="19"/>
    </location>
</feature>
<organism evidence="2 3">
    <name type="scientific">Lithospermum erythrorhizon</name>
    <name type="common">Purple gromwell</name>
    <name type="synonym">Lithospermum officinale var. erythrorhizon</name>
    <dbReference type="NCBI Taxonomy" id="34254"/>
    <lineage>
        <taxon>Eukaryota</taxon>
        <taxon>Viridiplantae</taxon>
        <taxon>Streptophyta</taxon>
        <taxon>Embryophyta</taxon>
        <taxon>Tracheophyta</taxon>
        <taxon>Spermatophyta</taxon>
        <taxon>Magnoliopsida</taxon>
        <taxon>eudicotyledons</taxon>
        <taxon>Gunneridae</taxon>
        <taxon>Pentapetalae</taxon>
        <taxon>asterids</taxon>
        <taxon>lamiids</taxon>
        <taxon>Boraginales</taxon>
        <taxon>Boraginaceae</taxon>
        <taxon>Boraginoideae</taxon>
        <taxon>Lithospermeae</taxon>
        <taxon>Lithospermum</taxon>
    </lineage>
</organism>
<evidence type="ECO:0000313" key="3">
    <source>
        <dbReference type="Proteomes" id="UP001454036"/>
    </source>
</evidence>
<gene>
    <name evidence="2" type="ORF">LIER_37964</name>
</gene>
<name>A0AAV3PSR7_LITER</name>
<dbReference type="EMBL" id="BAABME010018716">
    <property type="protein sequence ID" value="GAA0154780.1"/>
    <property type="molecule type" value="Genomic_DNA"/>
</dbReference>
<feature type="region of interest" description="Disordered" evidence="1">
    <location>
        <begin position="1"/>
        <end position="33"/>
    </location>
</feature>
<evidence type="ECO:0000256" key="1">
    <source>
        <dbReference type="SAM" id="MobiDB-lite"/>
    </source>
</evidence>
<sequence length="73" mass="8063">MSFDGTKHIVESQDGHDSFKGSYDTSKSNESDVTYSMDLSPSFIEEMDVETILRIGLVHAISRSPLYASSSDI</sequence>
<dbReference type="Proteomes" id="UP001454036">
    <property type="component" value="Unassembled WGS sequence"/>
</dbReference>
<reference evidence="2 3" key="1">
    <citation type="submission" date="2024-01" db="EMBL/GenBank/DDBJ databases">
        <title>The complete chloroplast genome sequence of Lithospermum erythrorhizon: insights into the phylogenetic relationship among Boraginaceae species and the maternal lineages of purple gromwells.</title>
        <authorList>
            <person name="Okada T."/>
            <person name="Watanabe K."/>
        </authorList>
    </citation>
    <scope>NUCLEOTIDE SEQUENCE [LARGE SCALE GENOMIC DNA]</scope>
</reference>
<protein>
    <submittedName>
        <fullName evidence="2">Uncharacterized protein</fullName>
    </submittedName>
</protein>
<accession>A0AAV3PSR7</accession>
<dbReference type="AlphaFoldDB" id="A0AAV3PSR7"/>
<evidence type="ECO:0000313" key="2">
    <source>
        <dbReference type="EMBL" id="GAA0154780.1"/>
    </source>
</evidence>